<keyword evidence="1" id="KW-1133">Transmembrane helix</keyword>
<evidence type="ECO:0000313" key="2">
    <source>
        <dbReference type="EMBL" id="AIW55098.1"/>
    </source>
</evidence>
<accession>A0A0A0UUZ4</accession>
<dbReference type="RefSeq" id="WP_052791097.1">
    <property type="nucleotide sequence ID" value="NZ_JASPDM010000022.1"/>
</dbReference>
<feature type="transmembrane region" description="Helical" evidence="1">
    <location>
        <begin position="24"/>
        <end position="44"/>
    </location>
</feature>
<keyword evidence="1" id="KW-0812">Transmembrane</keyword>
<keyword evidence="1" id="KW-0472">Membrane</keyword>
<protein>
    <submittedName>
        <fullName evidence="2">Uncharacterized protein</fullName>
    </submittedName>
</protein>
<gene>
    <name evidence="2" type="ORF">B7017_p0045</name>
</gene>
<name>A0A0A0UUZ4_BIFBR</name>
<keyword evidence="2" id="KW-0614">Plasmid</keyword>
<proteinExistence type="predicted"/>
<organism evidence="2">
    <name type="scientific">Bifidobacterium breve</name>
    <dbReference type="NCBI Taxonomy" id="1685"/>
    <lineage>
        <taxon>Bacteria</taxon>
        <taxon>Bacillati</taxon>
        <taxon>Actinomycetota</taxon>
        <taxon>Actinomycetes</taxon>
        <taxon>Bifidobacteriales</taxon>
        <taxon>Bifidobacteriaceae</taxon>
        <taxon>Bifidobacterium</taxon>
    </lineage>
</organism>
<reference evidence="2" key="1">
    <citation type="journal article" date="2015" name="Appl. Environ. Microbiol.">
        <title>Discovery of a conjugative megaplasmid in Bifidobacterium breve.</title>
        <authorList>
            <person name="Bottacini F."/>
            <person name="O'Connell Motherway M."/>
            <person name="Casey E."/>
            <person name="McDonnell B."/>
            <person name="Mahony J."/>
            <person name="Ventura M."/>
            <person name="van Sinderen D."/>
        </authorList>
    </citation>
    <scope>NUCLEOTIDE SEQUENCE</scope>
    <source>
        <strain evidence="2">JCM 7017</strain>
        <plasmid evidence="2">megaplasmid pMP7017</plasmid>
    </source>
</reference>
<evidence type="ECO:0000256" key="1">
    <source>
        <dbReference type="SAM" id="Phobius"/>
    </source>
</evidence>
<dbReference type="AlphaFoldDB" id="A0A0A0UUZ4"/>
<dbReference type="EMBL" id="KM406416">
    <property type="protein sequence ID" value="AIW55098.1"/>
    <property type="molecule type" value="Genomic_DNA"/>
</dbReference>
<sequence>MLLFLLMLVAGVYMFALDVRTKSLFELLIALIVLGQALVSLVFLKKGFDVYVYTRCSYEARDLVKANLLELVTWMVSEPRFGSNVEAREAQDEARRWLEEHADKLAEPFENILDELNALLNLMEKMDSTGEYYECFTRFTDEMLSRPSRCGRLDAEYRLEMSGLAGA</sequence>
<geneLocation type="plasmid" evidence="2">
    <name>megaplasmid pMP7017</name>
</geneLocation>